<accession>A0A833HLB7</accession>
<dbReference type="PANTHER" id="PTHR43034:SF2">
    <property type="entry name" value="ION-TRANSLOCATING OXIDOREDUCTASE COMPLEX SUBUNIT C"/>
    <property type="match status" value="1"/>
</dbReference>
<dbReference type="InterPro" id="IPR037225">
    <property type="entry name" value="Nuo51_FMN-bd_sf"/>
</dbReference>
<sequence length="445" mass="49117">MDLINKIKEAGVVGAGGAGFPTHVKINCKADTFIINAAECEPLLSTDQYLMREKSQDIIEAINEVANHVGARRRVIAIKKKYTEEIKSLQQSLHKNGASIELYLLDNFFPAGDEQIMVYEVTGRIVPEGGIPLDVDTVVSNVGTMVNIKDAILGKAVINKYVTIIGEVNEPKLLRVPIGAAIIDCIKEAGGAKEDDYSVVLGGPMMGRVLDQEKLKDQFITKTVGAVIILPKDHYIINRNKTPIQHIINQAKSACIQCRYCTDLCPRYLIGHRLRPHLIMGAISTRTIEDEVFQEAMICCECGICELYACPMGLSPRIINAYLKNYLRQKNFRPAKFDGELQANEARDYRKIPTDRLMAKINVQSYSHQKFKRAYSIKVSSVGIPLKQHIGVMSEAIVALGDWVEEGQMIGRVPDGKLGANVHASISGVIMEIGDIIRIQEGDGG</sequence>
<keyword evidence="3" id="KW-0479">Metal-binding</keyword>
<dbReference type="GO" id="GO:0016020">
    <property type="term" value="C:membrane"/>
    <property type="evidence" value="ECO:0007669"/>
    <property type="project" value="InterPro"/>
</dbReference>
<dbReference type="AlphaFoldDB" id="A0A833HLB7"/>
<protein>
    <submittedName>
        <fullName evidence="9">Proton-conducting membrane transporter</fullName>
    </submittedName>
</protein>
<evidence type="ECO:0000256" key="7">
    <source>
        <dbReference type="ARBA" id="ARBA00023014"/>
    </source>
</evidence>
<dbReference type="InterPro" id="IPR010208">
    <property type="entry name" value="Ion_transpt_RnfC/RsxC"/>
</dbReference>
<dbReference type="InterPro" id="IPR017896">
    <property type="entry name" value="4Fe4S_Fe-S-bd"/>
</dbReference>
<dbReference type="SUPFAM" id="SSF51230">
    <property type="entry name" value="Single hybrid motif"/>
    <property type="match status" value="1"/>
</dbReference>
<evidence type="ECO:0000313" key="9">
    <source>
        <dbReference type="EMBL" id="KAB3525609.1"/>
    </source>
</evidence>
<dbReference type="EMBL" id="WBZB01000063">
    <property type="protein sequence ID" value="KAB3525609.1"/>
    <property type="molecule type" value="Genomic_DNA"/>
</dbReference>
<dbReference type="SUPFAM" id="SSF142019">
    <property type="entry name" value="Nqo1 FMN-binding domain-like"/>
    <property type="match status" value="1"/>
</dbReference>
<dbReference type="InterPro" id="IPR026902">
    <property type="entry name" value="RnfC_N"/>
</dbReference>
<evidence type="ECO:0000313" key="10">
    <source>
        <dbReference type="Proteomes" id="UP000465601"/>
    </source>
</evidence>
<dbReference type="PANTHER" id="PTHR43034">
    <property type="entry name" value="ION-TRANSLOCATING OXIDOREDUCTASE COMPLEX SUBUNIT C"/>
    <property type="match status" value="1"/>
</dbReference>
<dbReference type="InterPro" id="IPR017900">
    <property type="entry name" value="4Fe4S_Fe_S_CS"/>
</dbReference>
<evidence type="ECO:0000256" key="1">
    <source>
        <dbReference type="ARBA" id="ARBA00022448"/>
    </source>
</evidence>
<dbReference type="Gene3D" id="3.10.20.600">
    <property type="match status" value="1"/>
</dbReference>
<keyword evidence="10" id="KW-1185">Reference proteome</keyword>
<dbReference type="Pfam" id="PF10531">
    <property type="entry name" value="SLBB"/>
    <property type="match status" value="1"/>
</dbReference>
<comment type="caution">
    <text evidence="9">The sequence shown here is derived from an EMBL/GenBank/DDBJ whole genome shotgun (WGS) entry which is preliminary data.</text>
</comment>
<dbReference type="InterPro" id="IPR019554">
    <property type="entry name" value="Soluble_ligand-bd"/>
</dbReference>
<dbReference type="PROSITE" id="PS51379">
    <property type="entry name" value="4FE4S_FER_2"/>
    <property type="match status" value="1"/>
</dbReference>
<dbReference type="InterPro" id="IPR017054">
    <property type="entry name" value="PduS"/>
</dbReference>
<evidence type="ECO:0000256" key="3">
    <source>
        <dbReference type="ARBA" id="ARBA00022723"/>
    </source>
</evidence>
<dbReference type="SUPFAM" id="SSF46548">
    <property type="entry name" value="alpha-helical ferredoxin"/>
    <property type="match status" value="1"/>
</dbReference>
<keyword evidence="5" id="KW-0249">Electron transport</keyword>
<organism evidence="9 10">
    <name type="scientific">Alkaliphilus serpentinus</name>
    <dbReference type="NCBI Taxonomy" id="1482731"/>
    <lineage>
        <taxon>Bacteria</taxon>
        <taxon>Bacillati</taxon>
        <taxon>Bacillota</taxon>
        <taxon>Clostridia</taxon>
        <taxon>Peptostreptococcales</taxon>
        <taxon>Natronincolaceae</taxon>
        <taxon>Alkaliphilus</taxon>
    </lineage>
</organism>
<dbReference type="Pfam" id="PF13375">
    <property type="entry name" value="RnfC_N"/>
    <property type="match status" value="1"/>
</dbReference>
<keyword evidence="7" id="KW-0411">Iron-sulfur</keyword>
<evidence type="ECO:0000256" key="5">
    <source>
        <dbReference type="ARBA" id="ARBA00022982"/>
    </source>
</evidence>
<evidence type="ECO:0000259" key="8">
    <source>
        <dbReference type="PROSITE" id="PS51379"/>
    </source>
</evidence>
<dbReference type="OrthoDB" id="9767754at2"/>
<keyword evidence="4" id="KW-0677">Repeat</keyword>
<keyword evidence="1" id="KW-0813">Transport</keyword>
<proteinExistence type="predicted"/>
<dbReference type="PIRSF" id="PIRSF036408">
    <property type="entry name" value="PduS_prd"/>
    <property type="match status" value="1"/>
</dbReference>
<dbReference type="Proteomes" id="UP000465601">
    <property type="component" value="Unassembled WGS sequence"/>
</dbReference>
<evidence type="ECO:0000256" key="4">
    <source>
        <dbReference type="ARBA" id="ARBA00022737"/>
    </source>
</evidence>
<dbReference type="InterPro" id="IPR011053">
    <property type="entry name" value="Single_hybrid_motif"/>
</dbReference>
<name>A0A833HLB7_9FIRM</name>
<dbReference type="Pfam" id="PF13534">
    <property type="entry name" value="Fer4_17"/>
    <property type="match status" value="1"/>
</dbReference>
<dbReference type="Gene3D" id="3.40.50.11540">
    <property type="entry name" value="NADH-ubiquinone oxidoreductase 51kDa subunit"/>
    <property type="match status" value="1"/>
</dbReference>
<dbReference type="Pfam" id="PF01512">
    <property type="entry name" value="Complex1_51K"/>
    <property type="match status" value="1"/>
</dbReference>
<reference evidence="9 10" key="1">
    <citation type="submission" date="2019-10" db="EMBL/GenBank/DDBJ databases">
        <title>Alkaliphilus serpentinus sp. nov. and Alkaliphilus pronyensis sp. nov., two novel anaerobic alkaliphilic species isolated from the serpentinized-hosted hydrothermal field of the Prony Bay (New Caledonia).</title>
        <authorList>
            <person name="Postec A."/>
        </authorList>
    </citation>
    <scope>NUCLEOTIDE SEQUENCE [LARGE SCALE GENOMIC DNA]</scope>
    <source>
        <strain evidence="9 10">LacT</strain>
    </source>
</reference>
<dbReference type="SUPFAM" id="SSF142984">
    <property type="entry name" value="Nqo1 middle domain-like"/>
    <property type="match status" value="1"/>
</dbReference>
<keyword evidence="6" id="KW-0408">Iron</keyword>
<gene>
    <name evidence="9" type="ORF">F8153_15060</name>
</gene>
<evidence type="ECO:0000256" key="2">
    <source>
        <dbReference type="ARBA" id="ARBA00022485"/>
    </source>
</evidence>
<dbReference type="GO" id="GO:0046872">
    <property type="term" value="F:metal ion binding"/>
    <property type="evidence" value="ECO:0007669"/>
    <property type="project" value="UniProtKB-KW"/>
</dbReference>
<keyword evidence="2" id="KW-0004">4Fe-4S</keyword>
<feature type="domain" description="4Fe-4S ferredoxin-type" evidence="8">
    <location>
        <begin position="244"/>
        <end position="275"/>
    </location>
</feature>
<dbReference type="PROSITE" id="PS00198">
    <property type="entry name" value="4FE4S_FER_1"/>
    <property type="match status" value="1"/>
</dbReference>
<dbReference type="GO" id="GO:0009055">
    <property type="term" value="F:electron transfer activity"/>
    <property type="evidence" value="ECO:0007669"/>
    <property type="project" value="InterPro"/>
</dbReference>
<dbReference type="GO" id="GO:0051539">
    <property type="term" value="F:4 iron, 4 sulfur cluster binding"/>
    <property type="evidence" value="ECO:0007669"/>
    <property type="project" value="UniProtKB-KW"/>
</dbReference>
<dbReference type="InterPro" id="IPR011538">
    <property type="entry name" value="Nuo51_FMN-bd"/>
</dbReference>
<evidence type="ECO:0000256" key="6">
    <source>
        <dbReference type="ARBA" id="ARBA00023004"/>
    </source>
</evidence>